<evidence type="ECO:0000256" key="3">
    <source>
        <dbReference type="ARBA" id="ARBA00022781"/>
    </source>
</evidence>
<organism evidence="8 9">
    <name type="scientific">Eubacterium segne</name>
    <dbReference type="NCBI Taxonomy" id="2763045"/>
    <lineage>
        <taxon>Bacteria</taxon>
        <taxon>Bacillati</taxon>
        <taxon>Bacillota</taxon>
        <taxon>Clostridia</taxon>
        <taxon>Eubacteriales</taxon>
        <taxon>Eubacteriaceae</taxon>
        <taxon>Eubacterium</taxon>
    </lineage>
</organism>
<name>A0ABR7F2W2_9FIRM</name>
<dbReference type="EMBL" id="JACOOZ010000002">
    <property type="protein sequence ID" value="MBC5667150.1"/>
    <property type="molecule type" value="Genomic_DNA"/>
</dbReference>
<dbReference type="NCBIfam" id="TIGR01145">
    <property type="entry name" value="ATP_synt_delta"/>
    <property type="match status" value="1"/>
</dbReference>
<evidence type="ECO:0000256" key="7">
    <source>
        <dbReference type="HAMAP-Rule" id="MF_01416"/>
    </source>
</evidence>
<proteinExistence type="inferred from homology"/>
<gene>
    <name evidence="7 8" type="primary">atpH</name>
    <name evidence="8" type="ORF">H8S00_04025</name>
</gene>
<keyword evidence="9" id="KW-1185">Reference proteome</keyword>
<sequence length="172" mass="20370">MTRESVNNAKVLYRLSFDRSEVERAQEIYFLSSKLQQVMNNPTIPYEKKADILEKIFSKAGISEKLVKFFQVMCKHNESCEMKDIFKEYYRYSDKMKKIIRAQFFCTSSVTAKEEEKAKELLSEKYSGYTIDWKKTVDDTLLGGYIVKVGNIEYDKSYRNRLRQLEEKLTGR</sequence>
<evidence type="ECO:0000256" key="6">
    <source>
        <dbReference type="ARBA" id="ARBA00023310"/>
    </source>
</evidence>
<keyword evidence="4 7" id="KW-0406">Ion transport</keyword>
<keyword evidence="7" id="KW-1003">Cell membrane</keyword>
<reference evidence="8 9" key="1">
    <citation type="submission" date="2020-08" db="EMBL/GenBank/DDBJ databases">
        <title>Genome public.</title>
        <authorList>
            <person name="Liu C."/>
            <person name="Sun Q."/>
        </authorList>
    </citation>
    <scope>NUCLEOTIDE SEQUENCE [LARGE SCALE GENOMIC DNA]</scope>
    <source>
        <strain evidence="8 9">BX4</strain>
    </source>
</reference>
<dbReference type="Pfam" id="PF00213">
    <property type="entry name" value="OSCP"/>
    <property type="match status" value="1"/>
</dbReference>
<comment type="subcellular location">
    <subcellularLocation>
        <location evidence="7">Cell membrane</location>
        <topology evidence="7">Peripheral membrane protein</topology>
    </subcellularLocation>
    <subcellularLocation>
        <location evidence="1">Membrane</location>
    </subcellularLocation>
</comment>
<evidence type="ECO:0000313" key="8">
    <source>
        <dbReference type="EMBL" id="MBC5667150.1"/>
    </source>
</evidence>
<dbReference type="HAMAP" id="MF_01416">
    <property type="entry name" value="ATP_synth_delta_bact"/>
    <property type="match status" value="1"/>
</dbReference>
<dbReference type="PANTHER" id="PTHR11910">
    <property type="entry name" value="ATP SYNTHASE DELTA CHAIN"/>
    <property type="match status" value="1"/>
</dbReference>
<protein>
    <recommendedName>
        <fullName evidence="7">ATP synthase subunit delta</fullName>
    </recommendedName>
    <alternativeName>
        <fullName evidence="7">ATP synthase F(1) sector subunit delta</fullName>
    </alternativeName>
    <alternativeName>
        <fullName evidence="7">F-type ATPase subunit delta</fullName>
        <shortName evidence="7">F-ATPase subunit delta</shortName>
    </alternativeName>
</protein>
<evidence type="ECO:0000313" key="9">
    <source>
        <dbReference type="Proteomes" id="UP000597877"/>
    </source>
</evidence>
<comment type="caution">
    <text evidence="8">The sequence shown here is derived from an EMBL/GenBank/DDBJ whole genome shotgun (WGS) entry which is preliminary data.</text>
</comment>
<keyword evidence="5 7" id="KW-0472">Membrane</keyword>
<keyword evidence="7" id="KW-0139">CF(1)</keyword>
<comment type="similarity">
    <text evidence="7">Belongs to the ATPase delta chain family.</text>
</comment>
<dbReference type="SUPFAM" id="SSF47928">
    <property type="entry name" value="N-terminal domain of the delta subunit of the F1F0-ATP synthase"/>
    <property type="match status" value="1"/>
</dbReference>
<keyword evidence="3 7" id="KW-0375">Hydrogen ion transport</keyword>
<dbReference type="Gene3D" id="1.10.520.20">
    <property type="entry name" value="N-terminal domain of the delta subunit of the F1F0-ATP synthase"/>
    <property type="match status" value="1"/>
</dbReference>
<evidence type="ECO:0000256" key="1">
    <source>
        <dbReference type="ARBA" id="ARBA00004370"/>
    </source>
</evidence>
<accession>A0ABR7F2W2</accession>
<comment type="function">
    <text evidence="7">This protein is part of the stalk that links CF(0) to CF(1). It either transmits conformational changes from CF(0) to CF(1) or is implicated in proton conduction.</text>
</comment>
<keyword evidence="2 7" id="KW-0813">Transport</keyword>
<dbReference type="Proteomes" id="UP000597877">
    <property type="component" value="Unassembled WGS sequence"/>
</dbReference>
<keyword evidence="6 7" id="KW-0066">ATP synthesis</keyword>
<dbReference type="InterPro" id="IPR000711">
    <property type="entry name" value="ATPase_OSCP/dsu"/>
</dbReference>
<comment type="function">
    <text evidence="7">F(1)F(0) ATP synthase produces ATP from ADP in the presence of a proton or sodium gradient. F-type ATPases consist of two structural domains, F(1) containing the extramembraneous catalytic core and F(0) containing the membrane proton channel, linked together by a central stalk and a peripheral stalk. During catalysis, ATP synthesis in the catalytic domain of F(1) is coupled via a rotary mechanism of the central stalk subunits to proton translocation.</text>
</comment>
<evidence type="ECO:0000256" key="5">
    <source>
        <dbReference type="ARBA" id="ARBA00023136"/>
    </source>
</evidence>
<dbReference type="RefSeq" id="WP_186840023.1">
    <property type="nucleotide sequence ID" value="NZ_JACOOZ010000002.1"/>
</dbReference>
<evidence type="ECO:0000256" key="2">
    <source>
        <dbReference type="ARBA" id="ARBA00022448"/>
    </source>
</evidence>
<dbReference type="InterPro" id="IPR026015">
    <property type="entry name" value="ATP_synth_OSCP/delta_N_sf"/>
</dbReference>
<evidence type="ECO:0000256" key="4">
    <source>
        <dbReference type="ARBA" id="ARBA00023065"/>
    </source>
</evidence>